<dbReference type="OrthoDB" id="1394818at2759"/>
<keyword evidence="5" id="KW-0677">Repeat</keyword>
<dbReference type="PANTHER" id="PTHR48057:SF29">
    <property type="entry name" value="OS02G0609900 PROTEIN"/>
    <property type="match status" value="1"/>
</dbReference>
<evidence type="ECO:0000313" key="9">
    <source>
        <dbReference type="EMBL" id="VFQ69570.1"/>
    </source>
</evidence>
<dbReference type="InterPro" id="IPR032675">
    <property type="entry name" value="LRR_dom_sf"/>
</dbReference>
<evidence type="ECO:0000256" key="2">
    <source>
        <dbReference type="ARBA" id="ARBA00022475"/>
    </source>
</evidence>
<evidence type="ECO:0000256" key="1">
    <source>
        <dbReference type="ARBA" id="ARBA00004236"/>
    </source>
</evidence>
<feature type="chain" id="PRO_5019778734" description="Disease resistance R13L4/SHOC-2-like LRR domain-containing protein" evidence="7">
    <location>
        <begin position="24"/>
        <end position="588"/>
    </location>
</feature>
<dbReference type="InterPro" id="IPR052595">
    <property type="entry name" value="LRRC69/RLP"/>
</dbReference>
<dbReference type="GO" id="GO:0051707">
    <property type="term" value="P:response to other organism"/>
    <property type="evidence" value="ECO:0007669"/>
    <property type="project" value="UniProtKB-ARBA"/>
</dbReference>
<dbReference type="SMART" id="SM00369">
    <property type="entry name" value="LRR_TYP"/>
    <property type="match status" value="6"/>
</dbReference>
<evidence type="ECO:0000256" key="5">
    <source>
        <dbReference type="ARBA" id="ARBA00022737"/>
    </source>
</evidence>
<dbReference type="InterPro" id="IPR001611">
    <property type="entry name" value="Leu-rich_rpt"/>
</dbReference>
<evidence type="ECO:0000259" key="8">
    <source>
        <dbReference type="Pfam" id="PF23598"/>
    </source>
</evidence>
<dbReference type="InterPro" id="IPR055414">
    <property type="entry name" value="LRR_R13L4/SHOC2-like"/>
</dbReference>
<dbReference type="GO" id="GO:0005886">
    <property type="term" value="C:plasma membrane"/>
    <property type="evidence" value="ECO:0007669"/>
    <property type="project" value="UniProtKB-SubCell"/>
</dbReference>
<dbReference type="Pfam" id="PF13855">
    <property type="entry name" value="LRR_8"/>
    <property type="match status" value="1"/>
</dbReference>
<keyword evidence="3" id="KW-0433">Leucine-rich repeat</keyword>
<dbReference type="Gene3D" id="3.80.10.10">
    <property type="entry name" value="Ribonuclease Inhibitor"/>
    <property type="match status" value="3"/>
</dbReference>
<protein>
    <recommendedName>
        <fullName evidence="8">Disease resistance R13L4/SHOC-2-like LRR domain-containing protein</fullName>
    </recommendedName>
</protein>
<evidence type="ECO:0000256" key="6">
    <source>
        <dbReference type="ARBA" id="ARBA00023136"/>
    </source>
</evidence>
<dbReference type="FunFam" id="3.80.10.10:FF:000299">
    <property type="entry name" value="Piriformospora indica-insensitive protein 2"/>
    <property type="match status" value="1"/>
</dbReference>
<evidence type="ECO:0000313" key="10">
    <source>
        <dbReference type="Proteomes" id="UP000595140"/>
    </source>
</evidence>
<dbReference type="EMBL" id="OOIL02000802">
    <property type="protein sequence ID" value="VFQ69570.1"/>
    <property type="molecule type" value="Genomic_DNA"/>
</dbReference>
<dbReference type="FunFam" id="3.80.10.10:FF:000716">
    <property type="entry name" value="LRR receptor-like serine/threonine-protein kinase GSO1"/>
    <property type="match status" value="1"/>
</dbReference>
<keyword evidence="2" id="KW-1003">Cell membrane</keyword>
<dbReference type="PANTHER" id="PTHR48057">
    <property type="entry name" value="LEUCINE-RICH REPEAT SERINE/THREONINE-PROTEIN KINASE 1"/>
    <property type="match status" value="1"/>
</dbReference>
<proteinExistence type="predicted"/>
<name>A0A484KW53_9ASTE</name>
<reference evidence="9 10" key="1">
    <citation type="submission" date="2018-04" db="EMBL/GenBank/DDBJ databases">
        <authorList>
            <person name="Vogel A."/>
        </authorList>
    </citation>
    <scope>NUCLEOTIDE SEQUENCE [LARGE SCALE GENOMIC DNA]</scope>
</reference>
<accession>A0A484KW53</accession>
<keyword evidence="6" id="KW-0472">Membrane</keyword>
<keyword evidence="4 7" id="KW-0732">Signal</keyword>
<dbReference type="GO" id="GO:0006952">
    <property type="term" value="P:defense response"/>
    <property type="evidence" value="ECO:0007669"/>
    <property type="project" value="UniProtKB-ARBA"/>
</dbReference>
<dbReference type="FunFam" id="3.80.10.10:FF:000400">
    <property type="entry name" value="Nuclear pore complex protein NUP107"/>
    <property type="match status" value="1"/>
</dbReference>
<dbReference type="SUPFAM" id="SSF52058">
    <property type="entry name" value="L domain-like"/>
    <property type="match status" value="1"/>
</dbReference>
<dbReference type="Proteomes" id="UP000595140">
    <property type="component" value="Unassembled WGS sequence"/>
</dbReference>
<dbReference type="Pfam" id="PF00560">
    <property type="entry name" value="LRR_1"/>
    <property type="match status" value="3"/>
</dbReference>
<evidence type="ECO:0000256" key="4">
    <source>
        <dbReference type="ARBA" id="ARBA00022729"/>
    </source>
</evidence>
<evidence type="ECO:0000256" key="7">
    <source>
        <dbReference type="SAM" id="SignalP"/>
    </source>
</evidence>
<dbReference type="Pfam" id="PF23598">
    <property type="entry name" value="LRR_14"/>
    <property type="match status" value="1"/>
</dbReference>
<feature type="signal peptide" evidence="7">
    <location>
        <begin position="1"/>
        <end position="23"/>
    </location>
</feature>
<dbReference type="InterPro" id="IPR003591">
    <property type="entry name" value="Leu-rich_rpt_typical-subtyp"/>
</dbReference>
<comment type="subcellular location">
    <subcellularLocation>
        <location evidence="1">Cell membrane</location>
    </subcellularLocation>
</comment>
<evidence type="ECO:0000256" key="3">
    <source>
        <dbReference type="ARBA" id="ARBA00022614"/>
    </source>
</evidence>
<sequence>MKILLWVFKIFVIFTFFVQLSSSICAEWDKITLLQFKGSIVKDTTNQLATWTNSTDCCGGGWDGIQCNETSGRVTGLSLQNSEGALYMKGTLSPKLGQLQFLETLIITGMHRIEGEVPWAIFPNLTHLQQLVLDDNALQGTIPTDLGHLPALQVLSLKGNRLSGQVPPALGKLRTLQVLILASNSLSGPIPIALQNFTSLQFIDLSHNQFSGPIPDFLGQLRNLTSIDLSNNRLSGQLPVSLKNLKNVTFLSFEHNRITGGIPPEIGNMTSLATLSLGSNGLTGRIPDSIASLPGLWNLSVPKNNLSNPLPVSFSKALLSIDLSYNNFTLGRSVPEWVTSRGLYSVSLAGCKLEGTLPKFTNPGFLTSIDLSDNALTGEGLSSFFANMSTLQKAKISSNRLREDISKIKIPETLSFLDLHANDLQGTMSGLLNNQTSTFLEAVDLSTNRISGRIPEFVFTPGLRGLKVLNAANNNITGSIPDTISNLEGLVRLDLRRNGVSGAIPEGLGKLGRLEWLDLSINGLTGRIPESLLGIKRLSHANFRANRLCGQIPQGKPFNIFPPAAYAHNMGLCGKPLPPCKNNKTTCQ</sequence>
<gene>
    <name evidence="9" type="ORF">CCAM_LOCUS11346</name>
</gene>
<keyword evidence="10" id="KW-1185">Reference proteome</keyword>
<organism evidence="9 10">
    <name type="scientific">Cuscuta campestris</name>
    <dbReference type="NCBI Taxonomy" id="132261"/>
    <lineage>
        <taxon>Eukaryota</taxon>
        <taxon>Viridiplantae</taxon>
        <taxon>Streptophyta</taxon>
        <taxon>Embryophyta</taxon>
        <taxon>Tracheophyta</taxon>
        <taxon>Spermatophyta</taxon>
        <taxon>Magnoliopsida</taxon>
        <taxon>eudicotyledons</taxon>
        <taxon>Gunneridae</taxon>
        <taxon>Pentapetalae</taxon>
        <taxon>asterids</taxon>
        <taxon>lamiids</taxon>
        <taxon>Solanales</taxon>
        <taxon>Convolvulaceae</taxon>
        <taxon>Cuscuteae</taxon>
        <taxon>Cuscuta</taxon>
        <taxon>Cuscuta subgen. Grammica</taxon>
        <taxon>Cuscuta sect. Cleistogrammica</taxon>
    </lineage>
</organism>
<feature type="domain" description="Disease resistance R13L4/SHOC-2-like LRR" evidence="8">
    <location>
        <begin position="168"/>
        <end position="368"/>
    </location>
</feature>
<dbReference type="PRINTS" id="PR00019">
    <property type="entry name" value="LEURICHRPT"/>
</dbReference>
<dbReference type="AlphaFoldDB" id="A0A484KW53"/>
<dbReference type="SUPFAM" id="SSF52047">
    <property type="entry name" value="RNI-like"/>
    <property type="match status" value="1"/>
</dbReference>